<dbReference type="Proteomes" id="UP001177341">
    <property type="component" value="Unassembled WGS sequence"/>
</dbReference>
<dbReference type="Gene3D" id="3.40.190.10">
    <property type="entry name" value="Periplasmic binding protein-like II"/>
    <property type="match status" value="2"/>
</dbReference>
<evidence type="ECO:0000256" key="4">
    <source>
        <dbReference type="SAM" id="SignalP"/>
    </source>
</evidence>
<dbReference type="PANTHER" id="PTHR30006">
    <property type="entry name" value="THIAMINE-BINDING PERIPLASMIC PROTEIN-RELATED"/>
    <property type="match status" value="1"/>
</dbReference>
<evidence type="ECO:0000313" key="7">
    <source>
        <dbReference type="Proteomes" id="UP001169862"/>
    </source>
</evidence>
<keyword evidence="2 4" id="KW-0732">Signal</keyword>
<evidence type="ECO:0000256" key="1">
    <source>
        <dbReference type="ARBA" id="ARBA00008520"/>
    </source>
</evidence>
<comment type="similarity">
    <text evidence="1">Belongs to the bacterial solute-binding protein 1 family.</text>
</comment>
<dbReference type="PIRSF" id="PIRSF002825">
    <property type="entry name" value="CfbpA"/>
    <property type="match status" value="1"/>
</dbReference>
<proteinExistence type="inferred from homology"/>
<organism evidence="5 7">
    <name type="scientific">Neptunomonas phycophila</name>
    <dbReference type="NCBI Taxonomy" id="1572645"/>
    <lineage>
        <taxon>Bacteria</taxon>
        <taxon>Pseudomonadati</taxon>
        <taxon>Pseudomonadota</taxon>
        <taxon>Gammaproteobacteria</taxon>
        <taxon>Oceanospirillales</taxon>
        <taxon>Oceanospirillaceae</taxon>
        <taxon>Neptunomonas</taxon>
    </lineage>
</organism>
<accession>A0AAW7XMY4</accession>
<dbReference type="AlphaFoldDB" id="A0AAW7XMY4"/>
<protein>
    <submittedName>
        <fullName evidence="5">Fe(3+) ABC transporter substrate-binding protein</fullName>
    </submittedName>
</protein>
<dbReference type="EMBL" id="JAUYVO010000003">
    <property type="protein sequence ID" value="MDP2522122.1"/>
    <property type="molecule type" value="Genomic_DNA"/>
</dbReference>
<dbReference type="InterPro" id="IPR026045">
    <property type="entry name" value="Ferric-bd"/>
</dbReference>
<keyword evidence="3" id="KW-0479">Metal-binding</keyword>
<evidence type="ECO:0000313" key="6">
    <source>
        <dbReference type="EMBL" id="MDP2522122.1"/>
    </source>
</evidence>
<reference evidence="5" key="1">
    <citation type="submission" date="2023-07" db="EMBL/GenBank/DDBJ databases">
        <title>Genome content predicts the carbon catabolic preferences of heterotrophic bacteria.</title>
        <authorList>
            <person name="Gralka M."/>
        </authorList>
    </citation>
    <scope>NUCLEOTIDE SEQUENCE</scope>
    <source>
        <strain evidence="6">5G01</strain>
        <strain evidence="5">I2M16</strain>
    </source>
</reference>
<dbReference type="Proteomes" id="UP001169862">
    <property type="component" value="Unassembled WGS sequence"/>
</dbReference>
<dbReference type="GO" id="GO:0030288">
    <property type="term" value="C:outer membrane-bounded periplasmic space"/>
    <property type="evidence" value="ECO:0007669"/>
    <property type="project" value="TreeGrafter"/>
</dbReference>
<feature type="signal peptide" evidence="4">
    <location>
        <begin position="1"/>
        <end position="23"/>
    </location>
</feature>
<dbReference type="EMBL" id="JAUOPG010000009">
    <property type="protein sequence ID" value="MDO6454669.1"/>
    <property type="molecule type" value="Genomic_DNA"/>
</dbReference>
<gene>
    <name evidence="5" type="ORF">Q4490_13930</name>
    <name evidence="6" type="ORF">Q8W30_06005</name>
</gene>
<keyword evidence="8" id="KW-1185">Reference proteome</keyword>
<dbReference type="GO" id="GO:0046872">
    <property type="term" value="F:metal ion binding"/>
    <property type="evidence" value="ECO:0007669"/>
    <property type="project" value="UniProtKB-KW"/>
</dbReference>
<keyword evidence="3" id="KW-0408">Iron</keyword>
<feature type="chain" id="PRO_5043846574" evidence="4">
    <location>
        <begin position="24"/>
        <end position="342"/>
    </location>
</feature>
<dbReference type="GeneID" id="89455522"/>
<dbReference type="RefSeq" id="WP_075171545.1">
    <property type="nucleotide sequence ID" value="NZ_CAXHZV010000006.1"/>
</dbReference>
<feature type="binding site" evidence="3">
    <location>
        <position position="221"/>
    </location>
    <ligand>
        <name>Fe cation</name>
        <dbReference type="ChEBI" id="CHEBI:24875"/>
    </ligand>
</feature>
<dbReference type="SUPFAM" id="SSF53850">
    <property type="entry name" value="Periplasmic binding protein-like II"/>
    <property type="match status" value="1"/>
</dbReference>
<dbReference type="CDD" id="cd13542">
    <property type="entry name" value="PBP2_FutA1_ilke"/>
    <property type="match status" value="1"/>
</dbReference>
<dbReference type="PANTHER" id="PTHR30006:SF15">
    <property type="entry name" value="IRON-UTILIZATION PERIPLASMIC PROTEIN"/>
    <property type="match status" value="1"/>
</dbReference>
<name>A0AAW7XMY4_9GAMM</name>
<evidence type="ECO:0000313" key="8">
    <source>
        <dbReference type="Proteomes" id="UP001177341"/>
    </source>
</evidence>
<comment type="caution">
    <text evidence="5">The sequence shown here is derived from an EMBL/GenBank/DDBJ whole genome shotgun (WGS) entry which is preliminary data.</text>
</comment>
<sequence>MLRKTLLTLATVTSAFSFAPAYAEGEVNVYSYRQQFLVEPLLQAFTNKTGIKVNIVYSNKGLLERLEQEGRNSPADVMLTPDIGPMYDGAEKGLFATIDSATIERNVPEHFQDPENRWVGLTSRARVIYTSKERVKEGEIKTYEDLADPKWKGRVCTRSGKHTYNISLIASMIAHDGLEATETWLRGVKDNLGQKPQGNDRAQAKAIKEGICDVALGNSYYFGHMLTNEEEPEQKTWAEAINLVFPNQDGRGAHMNISGASITKYAPHPQEALELIEFLTERDAQYLYANANFEFPVRPKTKRSDIIKKYMGDFKGDEINLTEVGALRKEAAKLVDKVGFDN</sequence>
<evidence type="ECO:0000313" key="5">
    <source>
        <dbReference type="EMBL" id="MDO6454669.1"/>
    </source>
</evidence>
<evidence type="ECO:0000256" key="2">
    <source>
        <dbReference type="ARBA" id="ARBA00022729"/>
    </source>
</evidence>
<dbReference type="Pfam" id="PF13343">
    <property type="entry name" value="SBP_bac_6"/>
    <property type="match status" value="1"/>
</dbReference>
<evidence type="ECO:0000256" key="3">
    <source>
        <dbReference type="PIRSR" id="PIRSR002825-1"/>
    </source>
</evidence>
<feature type="binding site" evidence="3">
    <location>
        <position position="220"/>
    </location>
    <ligand>
        <name>Fe cation</name>
        <dbReference type="ChEBI" id="CHEBI:24875"/>
    </ligand>
</feature>